<proteinExistence type="predicted"/>
<dbReference type="EMBL" id="CAJVPV010011424">
    <property type="protein sequence ID" value="CAG8661081.1"/>
    <property type="molecule type" value="Genomic_DNA"/>
</dbReference>
<organism evidence="2 3">
    <name type="scientific">Acaulospora morrowiae</name>
    <dbReference type="NCBI Taxonomy" id="94023"/>
    <lineage>
        <taxon>Eukaryota</taxon>
        <taxon>Fungi</taxon>
        <taxon>Fungi incertae sedis</taxon>
        <taxon>Mucoromycota</taxon>
        <taxon>Glomeromycotina</taxon>
        <taxon>Glomeromycetes</taxon>
        <taxon>Diversisporales</taxon>
        <taxon>Acaulosporaceae</taxon>
        <taxon>Acaulospora</taxon>
    </lineage>
</organism>
<reference evidence="2" key="1">
    <citation type="submission" date="2021-06" db="EMBL/GenBank/DDBJ databases">
        <authorList>
            <person name="Kallberg Y."/>
            <person name="Tangrot J."/>
            <person name="Rosling A."/>
        </authorList>
    </citation>
    <scope>NUCLEOTIDE SEQUENCE</scope>
    <source>
        <strain evidence="2">CL551</strain>
    </source>
</reference>
<feature type="region of interest" description="Disordered" evidence="1">
    <location>
        <begin position="1"/>
        <end position="99"/>
    </location>
</feature>
<feature type="compositionally biased region" description="Low complexity" evidence="1">
    <location>
        <begin position="29"/>
        <end position="38"/>
    </location>
</feature>
<sequence length="111" mass="11839">MPKTARAKATNTVATRRSSRLASKKVEEPTAAAAPTRTSKAKKTNKTRRQKTDPEAEKSSEDKSNAEAPTQDAPAPTDTNVSTTIPSAQESTHATNIDNAIELTAQSQALY</sequence>
<evidence type="ECO:0000313" key="2">
    <source>
        <dbReference type="EMBL" id="CAG8661081.1"/>
    </source>
</evidence>
<evidence type="ECO:0000256" key="1">
    <source>
        <dbReference type="SAM" id="MobiDB-lite"/>
    </source>
</evidence>
<dbReference type="Proteomes" id="UP000789342">
    <property type="component" value="Unassembled WGS sequence"/>
</dbReference>
<name>A0A9N9E1W3_9GLOM</name>
<gene>
    <name evidence="2" type="ORF">AMORRO_LOCUS10410</name>
</gene>
<dbReference type="AlphaFoldDB" id="A0A9N9E1W3"/>
<comment type="caution">
    <text evidence="2">The sequence shown here is derived from an EMBL/GenBank/DDBJ whole genome shotgun (WGS) entry which is preliminary data.</text>
</comment>
<feature type="compositionally biased region" description="Polar residues" evidence="1">
    <location>
        <begin position="77"/>
        <end position="99"/>
    </location>
</feature>
<evidence type="ECO:0000313" key="3">
    <source>
        <dbReference type="Proteomes" id="UP000789342"/>
    </source>
</evidence>
<protein>
    <submittedName>
        <fullName evidence="2">13927_t:CDS:1</fullName>
    </submittedName>
</protein>
<keyword evidence="3" id="KW-1185">Reference proteome</keyword>
<accession>A0A9N9E1W3</accession>
<feature type="compositionally biased region" description="Basic and acidic residues" evidence="1">
    <location>
        <begin position="50"/>
        <end position="65"/>
    </location>
</feature>
<dbReference type="OrthoDB" id="10586656at2759"/>
<feature type="compositionally biased region" description="Basic residues" evidence="1">
    <location>
        <begin position="39"/>
        <end position="49"/>
    </location>
</feature>